<keyword evidence="5 8" id="KW-1133">Transmembrane helix</keyword>
<evidence type="ECO:0000256" key="2">
    <source>
        <dbReference type="ARBA" id="ARBA00009045"/>
    </source>
</evidence>
<keyword evidence="11" id="KW-1185">Reference proteome</keyword>
<dbReference type="PANTHER" id="PTHR43731">
    <property type="entry name" value="RHOMBOID PROTEASE"/>
    <property type="match status" value="1"/>
</dbReference>
<evidence type="ECO:0000256" key="5">
    <source>
        <dbReference type="ARBA" id="ARBA00022989"/>
    </source>
</evidence>
<dbReference type="RefSeq" id="WP_344335570.1">
    <property type="nucleotide sequence ID" value="NZ_BAAAKJ010000178.1"/>
</dbReference>
<dbReference type="EMBL" id="BAAAKJ010000178">
    <property type="protein sequence ID" value="GAA1396479.1"/>
    <property type="molecule type" value="Genomic_DNA"/>
</dbReference>
<dbReference type="PANTHER" id="PTHR43731:SF14">
    <property type="entry name" value="PRESENILIN-ASSOCIATED RHOMBOID-LIKE PROTEIN, MITOCHONDRIAL"/>
    <property type="match status" value="1"/>
</dbReference>
<feature type="domain" description="Peptidase S54 rhomboid" evidence="9">
    <location>
        <begin position="106"/>
        <end position="258"/>
    </location>
</feature>
<keyword evidence="6 8" id="KW-0472">Membrane</keyword>
<protein>
    <submittedName>
        <fullName evidence="10">Rhomboid family intramembrane serine protease</fullName>
    </submittedName>
</protein>
<keyword evidence="3 8" id="KW-0812">Transmembrane</keyword>
<dbReference type="Gene3D" id="1.20.1540.10">
    <property type="entry name" value="Rhomboid-like"/>
    <property type="match status" value="1"/>
</dbReference>
<reference evidence="11" key="1">
    <citation type="journal article" date="2019" name="Int. J. Syst. Evol. Microbiol.">
        <title>The Global Catalogue of Microorganisms (GCM) 10K type strain sequencing project: providing services to taxonomists for standard genome sequencing and annotation.</title>
        <authorList>
            <consortium name="The Broad Institute Genomics Platform"/>
            <consortium name="The Broad Institute Genome Sequencing Center for Infectious Disease"/>
            <person name="Wu L."/>
            <person name="Ma J."/>
        </authorList>
    </citation>
    <scope>NUCLEOTIDE SEQUENCE [LARGE SCALE GENOMIC DNA]</scope>
    <source>
        <strain evidence="11">JCM 12393</strain>
    </source>
</reference>
<dbReference type="Proteomes" id="UP001499863">
    <property type="component" value="Unassembled WGS sequence"/>
</dbReference>
<dbReference type="GO" id="GO:0008233">
    <property type="term" value="F:peptidase activity"/>
    <property type="evidence" value="ECO:0007669"/>
    <property type="project" value="UniProtKB-KW"/>
</dbReference>
<evidence type="ECO:0000256" key="4">
    <source>
        <dbReference type="ARBA" id="ARBA00022801"/>
    </source>
</evidence>
<name>A0ABP4IQV7_9ACTN</name>
<keyword evidence="10" id="KW-0645">Protease</keyword>
<dbReference type="InterPro" id="IPR022764">
    <property type="entry name" value="Peptidase_S54_rhomboid_dom"/>
</dbReference>
<sequence length="286" mass="30534">MAIPALPAPTGARRGRPAGTAPAVCYALIALNTAVFLLGPAAGLNPFYGRGQSRVCAEQRYEQRWGAVPAELLTGHPLTADQLTEAPDPVPGCPAAPTPGKHPALSVLSALFLHGGWLHLFGNLLFLHVFGPTVERRLGRSRFLLFYLASGALTTYGFALAEAHSADSTRVLIGASGAISAALGAYLRFHPRARVTTLVPLMLFLPLRFPAWLVLGLWFVLQWWSVQSAVHSAGPGVAYLVHVIGFAAGFLYACTLTRRRPRPTRPRDGAVDARYAGGTSQRSTPP</sequence>
<gene>
    <name evidence="10" type="ORF">GCM10009639_32670</name>
</gene>
<comment type="caution">
    <text evidence="10">The sequence shown here is derived from an EMBL/GenBank/DDBJ whole genome shotgun (WGS) entry which is preliminary data.</text>
</comment>
<evidence type="ECO:0000256" key="3">
    <source>
        <dbReference type="ARBA" id="ARBA00022692"/>
    </source>
</evidence>
<organism evidence="10 11">
    <name type="scientific">Kitasatospora putterlickiae</name>
    <dbReference type="NCBI Taxonomy" id="221725"/>
    <lineage>
        <taxon>Bacteria</taxon>
        <taxon>Bacillati</taxon>
        <taxon>Actinomycetota</taxon>
        <taxon>Actinomycetes</taxon>
        <taxon>Kitasatosporales</taxon>
        <taxon>Streptomycetaceae</taxon>
        <taxon>Kitasatospora</taxon>
    </lineage>
</organism>
<accession>A0ABP4IQV7</accession>
<evidence type="ECO:0000259" key="9">
    <source>
        <dbReference type="Pfam" id="PF01694"/>
    </source>
</evidence>
<feature type="transmembrane region" description="Helical" evidence="8">
    <location>
        <begin position="171"/>
        <end position="189"/>
    </location>
</feature>
<feature type="transmembrane region" description="Helical" evidence="8">
    <location>
        <begin position="143"/>
        <end position="159"/>
    </location>
</feature>
<dbReference type="SUPFAM" id="SSF144091">
    <property type="entry name" value="Rhomboid-like"/>
    <property type="match status" value="1"/>
</dbReference>
<dbReference type="InterPro" id="IPR050925">
    <property type="entry name" value="Rhomboid_protease_S54"/>
</dbReference>
<comment type="similarity">
    <text evidence="2">Belongs to the peptidase S54 family.</text>
</comment>
<evidence type="ECO:0000256" key="6">
    <source>
        <dbReference type="ARBA" id="ARBA00023136"/>
    </source>
</evidence>
<feature type="transmembrane region" description="Helical" evidence="8">
    <location>
        <begin position="107"/>
        <end position="131"/>
    </location>
</feature>
<comment type="subcellular location">
    <subcellularLocation>
        <location evidence="1">Membrane</location>
        <topology evidence="1">Multi-pass membrane protein</topology>
    </subcellularLocation>
</comment>
<evidence type="ECO:0000256" key="8">
    <source>
        <dbReference type="SAM" id="Phobius"/>
    </source>
</evidence>
<feature type="region of interest" description="Disordered" evidence="7">
    <location>
        <begin position="262"/>
        <end position="286"/>
    </location>
</feature>
<dbReference type="Pfam" id="PF01694">
    <property type="entry name" value="Rhomboid"/>
    <property type="match status" value="1"/>
</dbReference>
<feature type="transmembrane region" description="Helical" evidence="8">
    <location>
        <begin position="236"/>
        <end position="257"/>
    </location>
</feature>
<proteinExistence type="inferred from homology"/>
<feature type="transmembrane region" description="Helical" evidence="8">
    <location>
        <begin position="23"/>
        <end position="44"/>
    </location>
</feature>
<evidence type="ECO:0000313" key="11">
    <source>
        <dbReference type="Proteomes" id="UP001499863"/>
    </source>
</evidence>
<evidence type="ECO:0000313" key="10">
    <source>
        <dbReference type="EMBL" id="GAA1396479.1"/>
    </source>
</evidence>
<keyword evidence="4" id="KW-0378">Hydrolase</keyword>
<feature type="transmembrane region" description="Helical" evidence="8">
    <location>
        <begin position="201"/>
        <end position="224"/>
    </location>
</feature>
<evidence type="ECO:0000256" key="1">
    <source>
        <dbReference type="ARBA" id="ARBA00004141"/>
    </source>
</evidence>
<dbReference type="InterPro" id="IPR035952">
    <property type="entry name" value="Rhomboid-like_sf"/>
</dbReference>
<dbReference type="GO" id="GO:0006508">
    <property type="term" value="P:proteolysis"/>
    <property type="evidence" value="ECO:0007669"/>
    <property type="project" value="UniProtKB-KW"/>
</dbReference>
<evidence type="ECO:0000256" key="7">
    <source>
        <dbReference type="SAM" id="MobiDB-lite"/>
    </source>
</evidence>